<dbReference type="KEGG" id="pcea:J3359_12025"/>
<protein>
    <submittedName>
        <fullName evidence="1">Uncharacterized protein</fullName>
    </submittedName>
</protein>
<reference evidence="1 2" key="1">
    <citation type="submission" date="2021-03" db="EMBL/GenBank/DDBJ databases">
        <title>Complete genome of Polaribacter_sp.SM13.</title>
        <authorList>
            <person name="Jeong S.W."/>
            <person name="Bae J.W."/>
        </authorList>
    </citation>
    <scope>NUCLEOTIDE SEQUENCE [LARGE SCALE GENOMIC DNA]</scope>
    <source>
        <strain evidence="1 2">SM13</strain>
    </source>
</reference>
<name>A0A975CM06_9FLAO</name>
<evidence type="ECO:0000313" key="2">
    <source>
        <dbReference type="Proteomes" id="UP000663920"/>
    </source>
</evidence>
<dbReference type="RefSeq" id="WP_208077103.1">
    <property type="nucleotide sequence ID" value="NZ_CP071869.1"/>
</dbReference>
<proteinExistence type="predicted"/>
<dbReference type="Proteomes" id="UP000663920">
    <property type="component" value="Chromosome"/>
</dbReference>
<gene>
    <name evidence="1" type="ORF">J3359_12025</name>
</gene>
<accession>A0A975CM06</accession>
<sequence>MTLILKKKAIIDWISFIEDKDVLNQIFEYQQLKNKNFKKDIENAITVDEVREQTDTYIKSLDWKK</sequence>
<organism evidence="1 2">
    <name type="scientific">Polaribacter cellanae</name>
    <dbReference type="NCBI Taxonomy" id="2818493"/>
    <lineage>
        <taxon>Bacteria</taxon>
        <taxon>Pseudomonadati</taxon>
        <taxon>Bacteroidota</taxon>
        <taxon>Flavobacteriia</taxon>
        <taxon>Flavobacteriales</taxon>
        <taxon>Flavobacteriaceae</taxon>
    </lineage>
</organism>
<dbReference type="AlphaFoldDB" id="A0A975CM06"/>
<keyword evidence="2" id="KW-1185">Reference proteome</keyword>
<dbReference type="EMBL" id="CP071869">
    <property type="protein sequence ID" value="QTE21547.1"/>
    <property type="molecule type" value="Genomic_DNA"/>
</dbReference>
<evidence type="ECO:0000313" key="1">
    <source>
        <dbReference type="EMBL" id="QTE21547.1"/>
    </source>
</evidence>